<keyword evidence="1" id="KW-0472">Membrane</keyword>
<name>A0ABW2UIB9_9RHOB</name>
<dbReference type="Proteomes" id="UP001596516">
    <property type="component" value="Unassembled WGS sequence"/>
</dbReference>
<keyword evidence="1" id="KW-1133">Transmembrane helix</keyword>
<dbReference type="EMBL" id="JBHTFQ010000002">
    <property type="protein sequence ID" value="MFC7703726.1"/>
    <property type="molecule type" value="Genomic_DNA"/>
</dbReference>
<sequence length="74" mass="7807">MSLRSPDSLGEKISSAAFLGMALWLGLEALGAGPGLRGIALGLSALMCLAGAFRFALGRLLRRLRRARKPRRGG</sequence>
<evidence type="ECO:0000313" key="2">
    <source>
        <dbReference type="EMBL" id="MFC7703726.1"/>
    </source>
</evidence>
<reference evidence="3" key="1">
    <citation type="journal article" date="2019" name="Int. J. Syst. Evol. Microbiol.">
        <title>The Global Catalogue of Microorganisms (GCM) 10K type strain sequencing project: providing services to taxonomists for standard genome sequencing and annotation.</title>
        <authorList>
            <consortium name="The Broad Institute Genomics Platform"/>
            <consortium name="The Broad Institute Genome Sequencing Center for Infectious Disease"/>
            <person name="Wu L."/>
            <person name="Ma J."/>
        </authorList>
    </citation>
    <scope>NUCLEOTIDE SEQUENCE [LARGE SCALE GENOMIC DNA]</scope>
    <source>
        <strain evidence="3">CGMCC 1.12750</strain>
    </source>
</reference>
<protein>
    <recommendedName>
        <fullName evidence="4">DUF4175 domain-containing protein</fullName>
    </recommendedName>
</protein>
<accession>A0ABW2UIB9</accession>
<evidence type="ECO:0008006" key="4">
    <source>
        <dbReference type="Google" id="ProtNLM"/>
    </source>
</evidence>
<proteinExistence type="predicted"/>
<evidence type="ECO:0000313" key="3">
    <source>
        <dbReference type="Proteomes" id="UP001596516"/>
    </source>
</evidence>
<keyword evidence="1" id="KW-0812">Transmembrane</keyword>
<comment type="caution">
    <text evidence="2">The sequence shown here is derived from an EMBL/GenBank/DDBJ whole genome shotgun (WGS) entry which is preliminary data.</text>
</comment>
<organism evidence="2 3">
    <name type="scientific">Plastorhodobacter daqingensis</name>
    <dbReference type="NCBI Taxonomy" id="1387281"/>
    <lineage>
        <taxon>Bacteria</taxon>
        <taxon>Pseudomonadati</taxon>
        <taxon>Pseudomonadota</taxon>
        <taxon>Alphaproteobacteria</taxon>
        <taxon>Rhodobacterales</taxon>
        <taxon>Paracoccaceae</taxon>
        <taxon>Plastorhodobacter</taxon>
    </lineage>
</organism>
<dbReference type="RefSeq" id="WP_377400559.1">
    <property type="nucleotide sequence ID" value="NZ_JBHTFQ010000002.1"/>
</dbReference>
<keyword evidence="3" id="KW-1185">Reference proteome</keyword>
<feature type="transmembrane region" description="Helical" evidence="1">
    <location>
        <begin position="41"/>
        <end position="61"/>
    </location>
</feature>
<gene>
    <name evidence="2" type="ORF">ACFQXB_05925</name>
</gene>
<evidence type="ECO:0000256" key="1">
    <source>
        <dbReference type="SAM" id="Phobius"/>
    </source>
</evidence>